<evidence type="ECO:0000256" key="2">
    <source>
        <dbReference type="SAM" id="SignalP"/>
    </source>
</evidence>
<dbReference type="EMBL" id="KZ422001">
    <property type="protein sequence ID" value="PIO52983.1"/>
    <property type="molecule type" value="Genomic_DNA"/>
</dbReference>
<evidence type="ECO:0000313" key="3">
    <source>
        <dbReference type="EMBL" id="PIO52983.1"/>
    </source>
</evidence>
<name>A0A2G9T4U3_TELCI</name>
<feature type="chain" id="PRO_5013876855" evidence="2">
    <location>
        <begin position="23"/>
        <end position="120"/>
    </location>
</feature>
<reference evidence="3 4" key="1">
    <citation type="submission" date="2015-09" db="EMBL/GenBank/DDBJ databases">
        <title>Draft genome of the parasitic nematode Teladorsagia circumcincta isolate WARC Sus (inbred).</title>
        <authorList>
            <person name="Mitreva M."/>
        </authorList>
    </citation>
    <scope>NUCLEOTIDE SEQUENCE [LARGE SCALE GENOMIC DNA]</scope>
    <source>
        <strain evidence="3 4">S</strain>
    </source>
</reference>
<dbReference type="AlphaFoldDB" id="A0A2G9T4U3"/>
<feature type="signal peptide" evidence="2">
    <location>
        <begin position="1"/>
        <end position="22"/>
    </location>
</feature>
<proteinExistence type="predicted"/>
<dbReference type="OrthoDB" id="10530939at2759"/>
<organism evidence="3 4">
    <name type="scientific">Teladorsagia circumcincta</name>
    <name type="common">Brown stomach worm</name>
    <name type="synonym">Ostertagia circumcincta</name>
    <dbReference type="NCBI Taxonomy" id="45464"/>
    <lineage>
        <taxon>Eukaryota</taxon>
        <taxon>Metazoa</taxon>
        <taxon>Ecdysozoa</taxon>
        <taxon>Nematoda</taxon>
        <taxon>Chromadorea</taxon>
        <taxon>Rhabditida</taxon>
        <taxon>Rhabditina</taxon>
        <taxon>Rhabditomorpha</taxon>
        <taxon>Strongyloidea</taxon>
        <taxon>Trichostrongylidae</taxon>
        <taxon>Teladorsagia</taxon>
    </lineage>
</organism>
<accession>A0A2G9T4U3</accession>
<gene>
    <name evidence="3" type="ORF">TELCIR_25702</name>
</gene>
<dbReference type="Proteomes" id="UP000230423">
    <property type="component" value="Unassembled WGS sequence"/>
</dbReference>
<keyword evidence="2" id="KW-0732">Signal</keyword>
<protein>
    <submittedName>
        <fullName evidence="3">Uncharacterized protein</fullName>
    </submittedName>
</protein>
<feature type="region of interest" description="Disordered" evidence="1">
    <location>
        <begin position="30"/>
        <end position="57"/>
    </location>
</feature>
<sequence length="120" mass="12303">MPRALIFVCILALHVTHYAVSGVETGPQLIEPNGDVDEQDSSIEKVAPSGGRPTAISGEVALRDQGSGEDAPDLLADDGDGLVVRSKRYYGCGCFNCNCATMAPATYAPCGGCCGCGGYG</sequence>
<evidence type="ECO:0000256" key="1">
    <source>
        <dbReference type="SAM" id="MobiDB-lite"/>
    </source>
</evidence>
<evidence type="ECO:0000313" key="4">
    <source>
        <dbReference type="Proteomes" id="UP000230423"/>
    </source>
</evidence>
<keyword evidence="4" id="KW-1185">Reference proteome</keyword>